<evidence type="ECO:0000256" key="1">
    <source>
        <dbReference type="ARBA" id="ARBA00004141"/>
    </source>
</evidence>
<evidence type="ECO:0008006" key="10">
    <source>
        <dbReference type="Google" id="ProtNLM"/>
    </source>
</evidence>
<keyword evidence="9" id="KW-1185">Reference proteome</keyword>
<reference evidence="9" key="1">
    <citation type="journal article" date="2019" name="Int. J. Syst. Evol. Microbiol.">
        <title>The Global Catalogue of Microorganisms (GCM) 10K type strain sequencing project: providing services to taxonomists for standard genome sequencing and annotation.</title>
        <authorList>
            <consortium name="The Broad Institute Genomics Platform"/>
            <consortium name="The Broad Institute Genome Sequencing Center for Infectious Disease"/>
            <person name="Wu L."/>
            <person name="Ma J."/>
        </authorList>
    </citation>
    <scope>NUCLEOTIDE SEQUENCE [LARGE SCALE GENOMIC DNA]</scope>
    <source>
        <strain evidence="9">JCM 16578</strain>
    </source>
</reference>
<dbReference type="EMBL" id="BAAAZA010000030">
    <property type="protein sequence ID" value="GAA3893430.1"/>
    <property type="molecule type" value="Genomic_DNA"/>
</dbReference>
<feature type="transmembrane region" description="Helical" evidence="7">
    <location>
        <begin position="173"/>
        <end position="195"/>
    </location>
</feature>
<evidence type="ECO:0000256" key="7">
    <source>
        <dbReference type="SAM" id="Phobius"/>
    </source>
</evidence>
<dbReference type="PROSITE" id="PS00221">
    <property type="entry name" value="MIP"/>
    <property type="match status" value="1"/>
</dbReference>
<feature type="transmembrane region" description="Helical" evidence="7">
    <location>
        <begin position="215"/>
        <end position="237"/>
    </location>
</feature>
<dbReference type="Pfam" id="PF00230">
    <property type="entry name" value="MIP"/>
    <property type="match status" value="1"/>
</dbReference>
<comment type="subcellular location">
    <subcellularLocation>
        <location evidence="1">Membrane</location>
        <topology evidence="1">Multi-pass membrane protein</topology>
    </subcellularLocation>
</comment>
<feature type="transmembrane region" description="Helical" evidence="7">
    <location>
        <begin position="20"/>
        <end position="37"/>
    </location>
</feature>
<comment type="similarity">
    <text evidence="6">Belongs to the MIP/aquaporin (TC 1.A.8) family.</text>
</comment>
<dbReference type="Gene3D" id="1.20.1080.10">
    <property type="entry name" value="Glycerol uptake facilitator protein"/>
    <property type="match status" value="1"/>
</dbReference>
<dbReference type="PRINTS" id="PR00783">
    <property type="entry name" value="MINTRINSICP"/>
</dbReference>
<dbReference type="InterPro" id="IPR023271">
    <property type="entry name" value="Aquaporin-like"/>
</dbReference>
<organism evidence="8 9">
    <name type="scientific">Streptomyces lannensis</name>
    <dbReference type="NCBI Taxonomy" id="766498"/>
    <lineage>
        <taxon>Bacteria</taxon>
        <taxon>Bacillati</taxon>
        <taxon>Actinomycetota</taxon>
        <taxon>Actinomycetes</taxon>
        <taxon>Kitasatosporales</taxon>
        <taxon>Streptomycetaceae</taxon>
        <taxon>Streptomyces</taxon>
    </lineage>
</organism>
<comment type="caution">
    <text evidence="8">The sequence shown here is derived from an EMBL/GenBank/DDBJ whole genome shotgun (WGS) entry which is preliminary data.</text>
</comment>
<dbReference type="InterPro" id="IPR034294">
    <property type="entry name" value="Aquaporin_transptr"/>
</dbReference>
<gene>
    <name evidence="8" type="ORF">GCM10022207_71670</name>
</gene>
<name>A0ABP7L1U7_9ACTN</name>
<keyword evidence="5 7" id="KW-0472">Membrane</keyword>
<evidence type="ECO:0000256" key="6">
    <source>
        <dbReference type="RuleBase" id="RU000477"/>
    </source>
</evidence>
<feature type="transmembrane region" description="Helical" evidence="7">
    <location>
        <begin position="146"/>
        <end position="166"/>
    </location>
</feature>
<evidence type="ECO:0000256" key="4">
    <source>
        <dbReference type="ARBA" id="ARBA00022989"/>
    </source>
</evidence>
<evidence type="ECO:0000256" key="2">
    <source>
        <dbReference type="ARBA" id="ARBA00022448"/>
    </source>
</evidence>
<accession>A0ABP7L1U7</accession>
<dbReference type="SUPFAM" id="SSF81338">
    <property type="entry name" value="Aquaporin-like"/>
    <property type="match status" value="1"/>
</dbReference>
<keyword evidence="2 6" id="KW-0813">Transport</keyword>
<dbReference type="InterPro" id="IPR000425">
    <property type="entry name" value="MIP"/>
</dbReference>
<keyword evidence="3 6" id="KW-0812">Transmembrane</keyword>
<proteinExistence type="inferred from homology"/>
<evidence type="ECO:0000313" key="8">
    <source>
        <dbReference type="EMBL" id="GAA3893430.1"/>
    </source>
</evidence>
<dbReference type="RefSeq" id="WP_345553307.1">
    <property type="nucleotide sequence ID" value="NZ_BAAAZA010000030.1"/>
</dbReference>
<dbReference type="Proteomes" id="UP001501563">
    <property type="component" value="Unassembled WGS sequence"/>
</dbReference>
<dbReference type="PANTHER" id="PTHR45724:SF13">
    <property type="entry name" value="AQUAPORIN NIP1-1-RELATED"/>
    <property type="match status" value="1"/>
</dbReference>
<evidence type="ECO:0000313" key="9">
    <source>
        <dbReference type="Proteomes" id="UP001501563"/>
    </source>
</evidence>
<evidence type="ECO:0000256" key="5">
    <source>
        <dbReference type="ARBA" id="ARBA00023136"/>
    </source>
</evidence>
<dbReference type="PANTHER" id="PTHR45724">
    <property type="entry name" value="AQUAPORIN NIP2-1"/>
    <property type="match status" value="1"/>
</dbReference>
<evidence type="ECO:0000256" key="3">
    <source>
        <dbReference type="ARBA" id="ARBA00022692"/>
    </source>
</evidence>
<feature type="transmembrane region" description="Helical" evidence="7">
    <location>
        <begin position="49"/>
        <end position="69"/>
    </location>
</feature>
<dbReference type="InterPro" id="IPR022357">
    <property type="entry name" value="MIP_CS"/>
</dbReference>
<protein>
    <recommendedName>
        <fullName evidence="10">Glycerol uptake facilitator protein/aquaporin Z</fullName>
    </recommendedName>
</protein>
<keyword evidence="4 7" id="KW-1133">Transmembrane helix</keyword>
<sequence length="249" mass="25506">MGTASPPPRRPALARAADEFVLTTVLLFLAVTVVRWLRDPHSPLYIADLRVALVVIGAVSGAILTGLILSPPGRRSGGHTNPAVTVGLWLMDAFPGRHVLPYVLAQLAGSAAGTGLARLAWGQAVALPSVSHAAIRPARTWQPVPVLLAEVGGMLALTLVIAFFVARPRFIRGLAPVIGLSVGVVIATLGPLSGGSVNPARQLGPAAFSGQTTDLAIYLVGPIIGAVLGAGAHRLLVRARSARSPTPGG</sequence>